<dbReference type="EMBL" id="GBHO01035252">
    <property type="protein sequence ID" value="JAG08352.1"/>
    <property type="molecule type" value="Transcribed_RNA"/>
</dbReference>
<feature type="compositionally biased region" description="Acidic residues" evidence="1">
    <location>
        <begin position="115"/>
        <end position="134"/>
    </location>
</feature>
<evidence type="ECO:0000313" key="3">
    <source>
        <dbReference type="EMBL" id="JAG08352.1"/>
    </source>
</evidence>
<feature type="signal peptide" evidence="2">
    <location>
        <begin position="1"/>
        <end position="24"/>
    </location>
</feature>
<protein>
    <submittedName>
        <fullName evidence="3">Multidrug resistance-associated protein 1</fullName>
    </submittedName>
</protein>
<evidence type="ECO:0000256" key="1">
    <source>
        <dbReference type="SAM" id="MobiDB-lite"/>
    </source>
</evidence>
<dbReference type="AlphaFoldDB" id="A0A0A9WIU1"/>
<accession>A0A0A9WIU1</accession>
<feature type="region of interest" description="Disordered" evidence="1">
    <location>
        <begin position="113"/>
        <end position="134"/>
    </location>
</feature>
<proteinExistence type="predicted"/>
<feature type="non-terminal residue" evidence="3">
    <location>
        <position position="1"/>
    </location>
</feature>
<organism evidence="3">
    <name type="scientific">Lygus hesperus</name>
    <name type="common">Western plant bug</name>
    <dbReference type="NCBI Taxonomy" id="30085"/>
    <lineage>
        <taxon>Eukaryota</taxon>
        <taxon>Metazoa</taxon>
        <taxon>Ecdysozoa</taxon>
        <taxon>Arthropoda</taxon>
        <taxon>Hexapoda</taxon>
        <taxon>Insecta</taxon>
        <taxon>Pterygota</taxon>
        <taxon>Neoptera</taxon>
        <taxon>Paraneoptera</taxon>
        <taxon>Hemiptera</taxon>
        <taxon>Heteroptera</taxon>
        <taxon>Panheteroptera</taxon>
        <taxon>Cimicomorpha</taxon>
        <taxon>Miridae</taxon>
        <taxon>Mirini</taxon>
        <taxon>Lygus</taxon>
    </lineage>
</organism>
<reference evidence="3" key="1">
    <citation type="journal article" date="2014" name="PLoS ONE">
        <title>Transcriptome-Based Identification of ABC Transporters in the Western Tarnished Plant Bug Lygus hesperus.</title>
        <authorList>
            <person name="Hull J.J."/>
            <person name="Chaney K."/>
            <person name="Geib S.M."/>
            <person name="Fabrick J.A."/>
            <person name="Brent C.S."/>
            <person name="Walsh D."/>
            <person name="Lavine L.C."/>
        </authorList>
    </citation>
    <scope>NUCLEOTIDE SEQUENCE</scope>
</reference>
<name>A0A0A9WIU1_LYGHE</name>
<sequence>ASMRSYTEICALFMLCTTSFYVEAVQITRVRPLKEVVREVLLSQMAFWRGAPTAEDILSGTAMEELDNGVKKQLGFSRFEFKFRAADSSICNATYTILKSAIGRFTWTCPPIPDVSDEEDLTGEDEDQEEQGIN</sequence>
<keyword evidence="2" id="KW-0732">Signal</keyword>
<feature type="chain" id="PRO_5002069086" evidence="2">
    <location>
        <begin position="25"/>
        <end position="134"/>
    </location>
</feature>
<evidence type="ECO:0000256" key="2">
    <source>
        <dbReference type="SAM" id="SignalP"/>
    </source>
</evidence>
<gene>
    <name evidence="3" type="primary">ABCC1_2</name>
    <name evidence="3" type="ORF">CM83_13528</name>
</gene>
<reference evidence="3" key="2">
    <citation type="submission" date="2014-07" db="EMBL/GenBank/DDBJ databases">
        <authorList>
            <person name="Hull J."/>
        </authorList>
    </citation>
    <scope>NUCLEOTIDE SEQUENCE</scope>
</reference>